<dbReference type="EMBL" id="CABIKM010000010">
    <property type="protein sequence ID" value="VUZ84248.1"/>
    <property type="molecule type" value="Genomic_DNA"/>
</dbReference>
<keyword evidence="2" id="KW-1185">Reference proteome</keyword>
<reference evidence="1 2" key="1">
    <citation type="submission" date="2019-07" db="EMBL/GenBank/DDBJ databases">
        <authorList>
            <person name="Cremers G."/>
        </authorList>
    </citation>
    <scope>NUCLEOTIDE SEQUENCE [LARGE SCALE GENOMIC DNA]</scope>
</reference>
<name>A0A564ZI81_9BACT</name>
<protein>
    <submittedName>
        <fullName evidence="1">Uncharacterized protein</fullName>
    </submittedName>
</protein>
<accession>A0A564ZI81</accession>
<evidence type="ECO:0000313" key="1">
    <source>
        <dbReference type="EMBL" id="VUZ84248.1"/>
    </source>
</evidence>
<gene>
    <name evidence="1" type="ORF">MELA_00618</name>
</gene>
<proteinExistence type="predicted"/>
<evidence type="ECO:0000313" key="2">
    <source>
        <dbReference type="Proteomes" id="UP000334340"/>
    </source>
</evidence>
<dbReference type="AlphaFoldDB" id="A0A564ZI81"/>
<dbReference type="Proteomes" id="UP000334340">
    <property type="component" value="Unassembled WGS sequence"/>
</dbReference>
<sequence length="96" mass="10670">MVSGKLAEKAKIVVVEDVDIVDAVFEHGDTRRLQPWCGILFWRDGTALASAAHEFSEFLHRLLKPPQPFGRTKPPTESGLSATVYLEVPVQVPCRL</sequence>
<organism evidence="1 2">
    <name type="scientific">Candidatus Methylomirabilis lanthanidiphila</name>
    <dbReference type="NCBI Taxonomy" id="2211376"/>
    <lineage>
        <taxon>Bacteria</taxon>
        <taxon>Candidatus Methylomirabilota</taxon>
        <taxon>Candidatus Methylomirabilia</taxon>
        <taxon>Candidatus Methylomirabilales</taxon>
        <taxon>Candidatus Methylomirabilaceae</taxon>
        <taxon>Candidatus Methylomirabilis</taxon>
    </lineage>
</organism>